<proteinExistence type="predicted"/>
<evidence type="ECO:0000313" key="1">
    <source>
        <dbReference type="EMBL" id="GFJ77349.1"/>
    </source>
</evidence>
<name>A0A6V8K5A7_9ACTN</name>
<reference evidence="1 2" key="1">
    <citation type="submission" date="2020-03" db="EMBL/GenBank/DDBJ databases">
        <title>Whole genome shotgun sequence of Phytohabitans houttuyneae NBRC 108639.</title>
        <authorList>
            <person name="Komaki H."/>
            <person name="Tamura T."/>
        </authorList>
    </citation>
    <scope>NUCLEOTIDE SEQUENCE [LARGE SCALE GENOMIC DNA]</scope>
    <source>
        <strain evidence="1 2">NBRC 108639</strain>
    </source>
</reference>
<evidence type="ECO:0000313" key="2">
    <source>
        <dbReference type="Proteomes" id="UP000482800"/>
    </source>
</evidence>
<organism evidence="1 2">
    <name type="scientific">Phytohabitans houttuyneae</name>
    <dbReference type="NCBI Taxonomy" id="1076126"/>
    <lineage>
        <taxon>Bacteria</taxon>
        <taxon>Bacillati</taxon>
        <taxon>Actinomycetota</taxon>
        <taxon>Actinomycetes</taxon>
        <taxon>Micromonosporales</taxon>
        <taxon>Micromonosporaceae</taxon>
    </lineage>
</organism>
<dbReference type="AlphaFoldDB" id="A0A6V8K5A7"/>
<reference evidence="1 2" key="2">
    <citation type="submission" date="2020-03" db="EMBL/GenBank/DDBJ databases">
        <authorList>
            <person name="Ichikawa N."/>
            <person name="Kimura A."/>
            <person name="Kitahashi Y."/>
            <person name="Uohara A."/>
        </authorList>
    </citation>
    <scope>NUCLEOTIDE SEQUENCE [LARGE SCALE GENOMIC DNA]</scope>
    <source>
        <strain evidence="1 2">NBRC 108639</strain>
    </source>
</reference>
<gene>
    <name evidence="1" type="ORF">Phou_015290</name>
</gene>
<accession>A0A6V8K5A7</accession>
<dbReference type="EMBL" id="BLPF01000001">
    <property type="protein sequence ID" value="GFJ77349.1"/>
    <property type="molecule type" value="Genomic_DNA"/>
</dbReference>
<dbReference type="Proteomes" id="UP000482800">
    <property type="component" value="Unassembled WGS sequence"/>
</dbReference>
<protein>
    <submittedName>
        <fullName evidence="1">Uncharacterized protein</fullName>
    </submittedName>
</protein>
<comment type="caution">
    <text evidence="1">The sequence shown here is derived from an EMBL/GenBank/DDBJ whole genome shotgun (WGS) entry which is preliminary data.</text>
</comment>
<keyword evidence="2" id="KW-1185">Reference proteome</keyword>
<sequence length="69" mass="7614">MQVLVLCTMRGMSVILMDLVRSDRTVDLRAHLGGDAPLPFTGRRFEAASDLIDLTPAMEPMAANSLLRR</sequence>